<dbReference type="CDD" id="cd18659">
    <property type="entry name" value="CD2_tandem"/>
    <property type="match status" value="1"/>
</dbReference>
<dbReference type="GO" id="GO:0034728">
    <property type="term" value="P:nucleosome organization"/>
    <property type="evidence" value="ECO:0007669"/>
    <property type="project" value="TreeGrafter"/>
</dbReference>
<organism evidence="15 16">
    <name type="scientific">Funneliformis caledonium</name>
    <dbReference type="NCBI Taxonomy" id="1117310"/>
    <lineage>
        <taxon>Eukaryota</taxon>
        <taxon>Fungi</taxon>
        <taxon>Fungi incertae sedis</taxon>
        <taxon>Mucoromycota</taxon>
        <taxon>Glomeromycotina</taxon>
        <taxon>Glomeromycetes</taxon>
        <taxon>Glomerales</taxon>
        <taxon>Glomeraceae</taxon>
        <taxon>Funneliformis</taxon>
    </lineage>
</organism>
<evidence type="ECO:0000256" key="11">
    <source>
        <dbReference type="SAM" id="MobiDB-lite"/>
    </source>
</evidence>
<dbReference type="InterPro" id="IPR016197">
    <property type="entry name" value="Chromo-like_dom_sf"/>
</dbReference>
<dbReference type="Pfam" id="PF18196">
    <property type="entry name" value="Cdh1_DBD_1"/>
    <property type="match status" value="1"/>
</dbReference>
<accession>A0A9N9CTN9</accession>
<evidence type="ECO:0000256" key="9">
    <source>
        <dbReference type="ARBA" id="ARBA00023125"/>
    </source>
</evidence>
<evidence type="ECO:0000256" key="8">
    <source>
        <dbReference type="ARBA" id="ARBA00022853"/>
    </source>
</evidence>
<proteinExistence type="inferred from homology"/>
<dbReference type="GO" id="GO:0005524">
    <property type="term" value="F:ATP binding"/>
    <property type="evidence" value="ECO:0007669"/>
    <property type="project" value="UniProtKB-KW"/>
</dbReference>
<dbReference type="PANTHER" id="PTHR45623:SF14">
    <property type="entry name" value="CHROMODOMAIN-HELICASE-DNA-BINDING PROTEIN 1"/>
    <property type="match status" value="1"/>
</dbReference>
<sequence>MRIFIQKNFLLTFLSETNNIVEYFPIIIEPAEKPAKINRLMPRDHVNIGYTSQAHVTNPITRSEFMELDPELYGLRRSRRMANTPRAVSYKLPSTSEEDTDGDELDSSITSRKRKKAMMVGKKILPKKKSKILKSHGWDNSASNSNDEDSVFASSPQTNKDTSSTNDTDDPEWHSSKNVSTSTSSRHKKNTFLNTNDFIMEKRYSRRTRTITNYNEDEIDRRLGLEVYEDDVQIDEYAQPEEEENVIESIHDIRKIEGIDNGPANPRTNMEFFIKWKSWSHLHNTWESYENLRGLKGFKKLENFIKNYEAEQQALLESPEDKETSDVKMEMFRDILKDYKTVERIIAEKTSSPTEENPFPNAEYLCKFKRLPYQDCTWETFDETKIKDFQSEIDAFKNRNNNLRVPNKSKLYNKNRPAFKPLTSQPNYLVGGELRDFQLTGLNWLAHLWAKNGNGILADEMGLGKTVQTISFLSYLYHEKEQFGPYLIVVPLSTIGSWQNEFQTWAPDLNVIIYTGNSQSREVIREHEFFFPSTSSSSRRPKFNALVTTYEFILKDRLELGNIKWQYLAVDEAHRLKNSESQLHEVLSTFNTTNRLLITGTPLQNSIKELCALVNFLMPDFEISAEIDIEAPDAEQETKIRELHKSLEPYMLRRLKKDVEKSLPQKTERILRVILSPLQMHYYKNILTKNFDVLNEGVTGSSQMSLLNIAVELKKASNHPFLFPNAEPRTVRNEDQLRGLVTNSGKMVLLDKLLTRLRESNHRVLIFSQMVRMLDILTDYLKLRGYQHQRLDGSVPSEARKKSIEQFNAPNSPDFVFLLSTRAGGLGINLNTADTVIIFDSDWNPQNDLQAMARAHRIGQKNHVNVYRFVSKDTIEESILERAKRKMVLEYCIIKQMDTSGMSILQKNPKNSKPSENFSREELSAILKFGAQNMFKEEGAKKLDDLDLDDILARAETHDTVGDQTSSSLGGEEFLKQFQVADFGDGDMSWEDIIPQEERERLAKVAAELAQEQEYDNNNKTGSKRKAVVQGGTNVIDSDDDEDEPPKKKKSRSKRKVVSDDELSREDRDDSDSDSNDGRMTKKSRSRRRKGDNTNGKRSNGRRYKHSSSENEDDRTTQKRSKLNRKHKDSEEDDEPIKALKKQKSATSSSREMSQKDVRALIKGIMKFGDIHQRYEEVVAEAGLQEKDQQHLLTVYDELFTICKKAVEEHEASNDANFPNPRGKAIQTTYRDVDKINAGALIQRVNDLKSLHDKIKSVADPVRFRIAVSTKPVTNWFSDWSQPEDDSLVAGIYKHGFGNWKAIRSDQELGLADKLSIDEGDAAQRTALTAKVVRRAEYLLKVVRELDDEEEERGRRLRFRPGSRGDGPGEAGPSARDSAPTKGKKAAKHINNSNEEDSIQQPTDRECKELLRPVKDKLQWLKKESGQYSGKEKARLIKESLKIIGAKIGDILATKSAAEKTQWQFNLWQFVTYFWPREIGAEKLIDLHRKLEAAEAGLGN</sequence>
<feature type="domain" description="Helicase ATP-binding" evidence="13">
    <location>
        <begin position="446"/>
        <end position="620"/>
    </location>
</feature>
<feature type="compositionally biased region" description="Basic residues" evidence="11">
    <location>
        <begin position="1081"/>
        <end position="1090"/>
    </location>
</feature>
<dbReference type="SMART" id="SM01176">
    <property type="entry name" value="DUF4208"/>
    <property type="match status" value="1"/>
</dbReference>
<evidence type="ECO:0000256" key="5">
    <source>
        <dbReference type="ARBA" id="ARBA00022801"/>
    </source>
</evidence>
<dbReference type="InterPro" id="IPR025260">
    <property type="entry name" value="CHD1-like_C"/>
</dbReference>
<name>A0A9N9CTN9_9GLOM</name>
<dbReference type="FunFam" id="2.40.50.40:FF:000014">
    <property type="entry name" value="Chromodomain-helicase-DNA-binding protein 2 isoform 1"/>
    <property type="match status" value="1"/>
</dbReference>
<feature type="domain" description="Chromo" evidence="12">
    <location>
        <begin position="340"/>
        <end position="408"/>
    </location>
</feature>
<dbReference type="FunFam" id="3.40.50.10810:FF:000005">
    <property type="entry name" value="Photoperiod-independent early flowering 1"/>
    <property type="match status" value="1"/>
</dbReference>
<dbReference type="GO" id="GO:0003677">
    <property type="term" value="F:DNA binding"/>
    <property type="evidence" value="ECO:0007669"/>
    <property type="project" value="UniProtKB-KW"/>
</dbReference>
<evidence type="ECO:0000256" key="4">
    <source>
        <dbReference type="ARBA" id="ARBA00022741"/>
    </source>
</evidence>
<evidence type="ECO:0000259" key="12">
    <source>
        <dbReference type="PROSITE" id="PS50013"/>
    </source>
</evidence>
<feature type="region of interest" description="Disordered" evidence="11">
    <location>
        <begin position="1013"/>
        <end position="1155"/>
    </location>
</feature>
<dbReference type="InterPro" id="IPR041150">
    <property type="entry name" value="Cdh1_DBD"/>
</dbReference>
<dbReference type="InterPro" id="IPR056302">
    <property type="entry name" value="CHD1-2/Hrp3_HTH"/>
</dbReference>
<dbReference type="GO" id="GO:0042393">
    <property type="term" value="F:histone binding"/>
    <property type="evidence" value="ECO:0007669"/>
    <property type="project" value="TreeGrafter"/>
</dbReference>
<feature type="domain" description="Chromo" evidence="12">
    <location>
        <begin position="241"/>
        <end position="320"/>
    </location>
</feature>
<dbReference type="GO" id="GO:0000785">
    <property type="term" value="C:chromatin"/>
    <property type="evidence" value="ECO:0007669"/>
    <property type="project" value="TreeGrafter"/>
</dbReference>
<dbReference type="Gene3D" id="1.10.10.60">
    <property type="entry name" value="Homeodomain-like"/>
    <property type="match status" value="1"/>
</dbReference>
<feature type="compositionally biased region" description="Acidic residues" evidence="11">
    <location>
        <begin position="96"/>
        <end position="106"/>
    </location>
</feature>
<dbReference type="SUPFAM" id="SSF54160">
    <property type="entry name" value="Chromo domain-like"/>
    <property type="match status" value="2"/>
</dbReference>
<keyword evidence="3" id="KW-0677">Repeat</keyword>
<dbReference type="SMART" id="SM00490">
    <property type="entry name" value="HELICc"/>
    <property type="match status" value="1"/>
</dbReference>
<dbReference type="SUPFAM" id="SSF46689">
    <property type="entry name" value="Homeodomain-like"/>
    <property type="match status" value="1"/>
</dbReference>
<keyword evidence="16" id="KW-1185">Reference proteome</keyword>
<dbReference type="InterPro" id="IPR009057">
    <property type="entry name" value="Homeodomain-like_sf"/>
</dbReference>
<feature type="compositionally biased region" description="Basic residues" evidence="11">
    <location>
        <begin position="1047"/>
        <end position="1056"/>
    </location>
</feature>
<dbReference type="Pfam" id="PF00176">
    <property type="entry name" value="SNF2-rel_dom"/>
    <property type="match status" value="1"/>
</dbReference>
<dbReference type="InterPro" id="IPR000330">
    <property type="entry name" value="SNF2_N"/>
</dbReference>
<dbReference type="PANTHER" id="PTHR45623">
    <property type="entry name" value="CHROMODOMAIN-HELICASE-DNA-BINDING PROTEIN 3-RELATED-RELATED"/>
    <property type="match status" value="1"/>
</dbReference>
<keyword evidence="4" id="KW-0547">Nucleotide-binding</keyword>
<dbReference type="Proteomes" id="UP000789570">
    <property type="component" value="Unassembled WGS sequence"/>
</dbReference>
<evidence type="ECO:0000313" key="15">
    <source>
        <dbReference type="EMBL" id="CAG8611422.1"/>
    </source>
</evidence>
<keyword evidence="5" id="KW-0378">Hydrolase</keyword>
<protein>
    <submittedName>
        <fullName evidence="15">126_t:CDS:1</fullName>
    </submittedName>
</protein>
<feature type="compositionally biased region" description="Basic residues" evidence="11">
    <location>
        <begin position="1118"/>
        <end position="1127"/>
    </location>
</feature>
<dbReference type="SMART" id="SM00487">
    <property type="entry name" value="DEXDc"/>
    <property type="match status" value="1"/>
</dbReference>
<dbReference type="InterPro" id="IPR038718">
    <property type="entry name" value="SNF2-like_sf"/>
</dbReference>
<dbReference type="Gene3D" id="6.10.140.1440">
    <property type="match status" value="1"/>
</dbReference>
<dbReference type="PROSITE" id="PS51194">
    <property type="entry name" value="HELICASE_CTER"/>
    <property type="match status" value="1"/>
</dbReference>
<evidence type="ECO:0000313" key="16">
    <source>
        <dbReference type="Proteomes" id="UP000789570"/>
    </source>
</evidence>
<dbReference type="PROSITE" id="PS51192">
    <property type="entry name" value="HELICASE_ATP_BIND_1"/>
    <property type="match status" value="1"/>
</dbReference>
<dbReference type="Gene3D" id="3.40.50.300">
    <property type="entry name" value="P-loop containing nucleotide triphosphate hydrolases"/>
    <property type="match status" value="1"/>
</dbReference>
<evidence type="ECO:0000259" key="14">
    <source>
        <dbReference type="PROSITE" id="PS51194"/>
    </source>
</evidence>
<feature type="region of interest" description="Disordered" evidence="11">
    <location>
        <begin position="1351"/>
        <end position="1405"/>
    </location>
</feature>
<keyword evidence="7" id="KW-0067">ATP-binding</keyword>
<feature type="region of interest" description="Disordered" evidence="11">
    <location>
        <begin position="84"/>
        <end position="188"/>
    </location>
</feature>
<dbReference type="InterPro" id="IPR000953">
    <property type="entry name" value="Chromo/chromo_shadow_dom"/>
</dbReference>
<evidence type="ECO:0000256" key="7">
    <source>
        <dbReference type="ARBA" id="ARBA00022840"/>
    </source>
</evidence>
<dbReference type="Pfam" id="PF00385">
    <property type="entry name" value="Chromo"/>
    <property type="match status" value="2"/>
</dbReference>
<dbReference type="GO" id="GO:0003682">
    <property type="term" value="F:chromatin binding"/>
    <property type="evidence" value="ECO:0007669"/>
    <property type="project" value="TreeGrafter"/>
</dbReference>
<reference evidence="15" key="1">
    <citation type="submission" date="2021-06" db="EMBL/GenBank/DDBJ databases">
        <authorList>
            <person name="Kallberg Y."/>
            <person name="Tangrot J."/>
            <person name="Rosling A."/>
        </authorList>
    </citation>
    <scope>NUCLEOTIDE SEQUENCE</scope>
    <source>
        <strain evidence="15">UK204</strain>
    </source>
</reference>
<dbReference type="Pfam" id="PF13907">
    <property type="entry name" value="CHD1-like_C"/>
    <property type="match status" value="1"/>
</dbReference>
<dbReference type="GO" id="GO:0016887">
    <property type="term" value="F:ATP hydrolysis activity"/>
    <property type="evidence" value="ECO:0007669"/>
    <property type="project" value="TreeGrafter"/>
</dbReference>
<dbReference type="InterPro" id="IPR023780">
    <property type="entry name" value="Chromo_domain"/>
</dbReference>
<dbReference type="PROSITE" id="PS50013">
    <property type="entry name" value="CHROMO_2"/>
    <property type="match status" value="2"/>
</dbReference>
<comment type="subcellular location">
    <subcellularLocation>
        <location evidence="1">Nucleus</location>
    </subcellularLocation>
</comment>
<feature type="domain" description="Helicase C-terminal" evidence="14">
    <location>
        <begin position="749"/>
        <end position="913"/>
    </location>
</feature>
<dbReference type="GO" id="GO:0004386">
    <property type="term" value="F:helicase activity"/>
    <property type="evidence" value="ECO:0007669"/>
    <property type="project" value="UniProtKB-KW"/>
</dbReference>
<evidence type="ECO:0000259" key="13">
    <source>
        <dbReference type="PROSITE" id="PS51192"/>
    </source>
</evidence>
<dbReference type="Gene3D" id="2.40.50.40">
    <property type="match status" value="2"/>
</dbReference>
<evidence type="ECO:0000256" key="2">
    <source>
        <dbReference type="ARBA" id="ARBA00009220"/>
    </source>
</evidence>
<evidence type="ECO:0000256" key="10">
    <source>
        <dbReference type="ARBA" id="ARBA00023242"/>
    </source>
</evidence>
<feature type="compositionally biased region" description="Acidic residues" evidence="11">
    <location>
        <begin position="1060"/>
        <end position="1075"/>
    </location>
</feature>
<dbReference type="InterPro" id="IPR014001">
    <property type="entry name" value="Helicase_ATP-bd"/>
</dbReference>
<dbReference type="OrthoDB" id="5857104at2759"/>
<dbReference type="GO" id="GO:0140658">
    <property type="term" value="F:ATP-dependent chromatin remodeler activity"/>
    <property type="evidence" value="ECO:0007669"/>
    <property type="project" value="TreeGrafter"/>
</dbReference>
<dbReference type="Pfam" id="PF23588">
    <property type="entry name" value="HTH_CHD1_Hrp3"/>
    <property type="match status" value="1"/>
</dbReference>
<dbReference type="Gene3D" id="3.40.50.10810">
    <property type="entry name" value="Tandem AAA-ATPase domain"/>
    <property type="match status" value="1"/>
</dbReference>
<gene>
    <name evidence="15" type="ORF">FCALED_LOCUS9092</name>
</gene>
<comment type="caution">
    <text evidence="15">The sequence shown here is derived from an EMBL/GenBank/DDBJ whole genome shotgun (WGS) entry which is preliminary data.</text>
</comment>
<dbReference type="SMART" id="SM00298">
    <property type="entry name" value="CHROMO"/>
    <property type="match status" value="2"/>
</dbReference>
<evidence type="ECO:0000256" key="6">
    <source>
        <dbReference type="ARBA" id="ARBA00022806"/>
    </source>
</evidence>
<dbReference type="InterPro" id="IPR049730">
    <property type="entry name" value="SNF2/RAD54-like_C"/>
</dbReference>
<keyword evidence="9" id="KW-0238">DNA-binding</keyword>
<keyword evidence="6" id="KW-0347">Helicase</keyword>
<keyword evidence="10" id="KW-0539">Nucleus</keyword>
<comment type="similarity">
    <text evidence="2">Belongs to the SNF2/RAD54 helicase family. SWR1 subfamily.</text>
</comment>
<dbReference type="Pfam" id="PF00271">
    <property type="entry name" value="Helicase_C"/>
    <property type="match status" value="1"/>
</dbReference>
<evidence type="ECO:0000256" key="1">
    <source>
        <dbReference type="ARBA" id="ARBA00004123"/>
    </source>
</evidence>
<dbReference type="EMBL" id="CAJVPQ010002881">
    <property type="protein sequence ID" value="CAG8611422.1"/>
    <property type="molecule type" value="Genomic_DNA"/>
</dbReference>
<dbReference type="GO" id="GO:0005634">
    <property type="term" value="C:nucleus"/>
    <property type="evidence" value="ECO:0007669"/>
    <property type="project" value="UniProtKB-SubCell"/>
</dbReference>
<evidence type="ECO:0000256" key="3">
    <source>
        <dbReference type="ARBA" id="ARBA00022737"/>
    </source>
</evidence>
<dbReference type="InterPro" id="IPR001650">
    <property type="entry name" value="Helicase_C-like"/>
</dbReference>
<keyword evidence="8" id="KW-0156">Chromatin regulator</keyword>
<feature type="compositionally biased region" description="Basic residues" evidence="11">
    <location>
        <begin position="124"/>
        <end position="134"/>
    </location>
</feature>
<dbReference type="InterPro" id="IPR027417">
    <property type="entry name" value="P-loop_NTPase"/>
</dbReference>
<dbReference type="CDD" id="cd18793">
    <property type="entry name" value="SF2_C_SNF"/>
    <property type="match status" value="1"/>
</dbReference>
<dbReference type="SUPFAM" id="SSF52540">
    <property type="entry name" value="P-loop containing nucleoside triphosphate hydrolases"/>
    <property type="match status" value="2"/>
</dbReference>